<feature type="transmembrane region" description="Helical" evidence="1">
    <location>
        <begin position="279"/>
        <end position="304"/>
    </location>
</feature>
<feature type="transmembrane region" description="Helical" evidence="1">
    <location>
        <begin position="101"/>
        <end position="122"/>
    </location>
</feature>
<feature type="transmembrane region" description="Helical" evidence="1">
    <location>
        <begin position="203"/>
        <end position="222"/>
    </location>
</feature>
<keyword evidence="1" id="KW-0812">Transmembrane</keyword>
<keyword evidence="3" id="KW-1185">Reference proteome</keyword>
<keyword evidence="1" id="KW-1133">Transmembrane helix</keyword>
<reference evidence="2 3" key="1">
    <citation type="journal article" date="2012" name="J. Bacteriol.">
        <title>Genome of Bacillus macauensis ZFHKF-1, a Long-Chain-Forming Bacterium.</title>
        <authorList>
            <person name="Cai L."/>
            <person name="Zhang T."/>
        </authorList>
    </citation>
    <scope>NUCLEOTIDE SEQUENCE [LARGE SCALE GENOMIC DNA]</scope>
    <source>
        <strain evidence="2 3">ZFHKF-1</strain>
    </source>
</reference>
<feature type="transmembrane region" description="Helical" evidence="1">
    <location>
        <begin position="424"/>
        <end position="442"/>
    </location>
</feature>
<evidence type="ECO:0000313" key="2">
    <source>
        <dbReference type="EMBL" id="EIT84274.1"/>
    </source>
</evidence>
<comment type="caution">
    <text evidence="2">The sequence shown here is derived from an EMBL/GenBank/DDBJ whole genome shotgun (WGS) entry which is preliminary data.</text>
</comment>
<feature type="transmembrane region" description="Helical" evidence="1">
    <location>
        <begin position="325"/>
        <end position="346"/>
    </location>
</feature>
<dbReference type="RefSeq" id="WP_007203242.1">
    <property type="nucleotide sequence ID" value="NZ_AKKV01000036.1"/>
</dbReference>
<protein>
    <submittedName>
        <fullName evidence="2">Uncharacterized protein</fullName>
    </submittedName>
</protein>
<feature type="transmembrane region" description="Helical" evidence="1">
    <location>
        <begin position="490"/>
        <end position="515"/>
    </location>
</feature>
<organism evidence="2 3">
    <name type="scientific">Fictibacillus macauensis ZFHKF-1</name>
    <dbReference type="NCBI Taxonomy" id="1196324"/>
    <lineage>
        <taxon>Bacteria</taxon>
        <taxon>Bacillati</taxon>
        <taxon>Bacillota</taxon>
        <taxon>Bacilli</taxon>
        <taxon>Bacillales</taxon>
        <taxon>Fictibacillaceae</taxon>
        <taxon>Fictibacillus</taxon>
    </lineage>
</organism>
<evidence type="ECO:0000256" key="1">
    <source>
        <dbReference type="SAM" id="Phobius"/>
    </source>
</evidence>
<name>I8AFV7_9BACL</name>
<dbReference type="Proteomes" id="UP000004080">
    <property type="component" value="Unassembled WGS sequence"/>
</dbReference>
<dbReference type="AlphaFoldDB" id="I8AFV7"/>
<feature type="transmembrane region" description="Helical" evidence="1">
    <location>
        <begin position="454"/>
        <end position="478"/>
    </location>
</feature>
<dbReference type="EMBL" id="AKKV01000036">
    <property type="protein sequence ID" value="EIT84274.1"/>
    <property type="molecule type" value="Genomic_DNA"/>
</dbReference>
<dbReference type="STRING" id="1196324.A374_15848"/>
<dbReference type="eggNOG" id="ENOG50339DX">
    <property type="taxonomic scope" value="Bacteria"/>
</dbReference>
<feature type="transmembrane region" description="Helical" evidence="1">
    <location>
        <begin position="234"/>
        <end position="259"/>
    </location>
</feature>
<evidence type="ECO:0000313" key="3">
    <source>
        <dbReference type="Proteomes" id="UP000004080"/>
    </source>
</evidence>
<dbReference type="PATRIC" id="fig|1196324.3.peg.3242"/>
<keyword evidence="1" id="KW-0472">Membrane</keyword>
<sequence length="525" mass="58604">MYCSHCGQSQDPLFNYCQYDGTALQPKKEGLTFKQRESQYCSACGEKNNTSANYCAHCAQSLLTPTKTAALLETANSRMKQHVQSDSVRNLQKSMLQPHRLLTAAITTVASFIVVILLALVLHTTIDSSKELSPTDALFSPQVAIGNVKSSTSTEQESYKGITDWVMGLHSVSSTLDASKTRIRDSGSEDVQYAYNTSFSGGFFVLLLLPILLFTVAGYVYARFRSSDSLLERFTMSLAIGFLYSVIIGITSFIAGFSFDKEIKLDSSSTLQEITLDYSFWSAFYHAFLLATLFSFLGMLLQYGSFRTTKHLVSRMKYGMAFHQAFATLWRGTLISMLFVFIMITIQWIDSSSSKDSYFTLLLTVGSQVGIFLWSILNGSNLHFDFIEKGGETTTFSIFGGFSEDKPPLFMSGVKKMLEQEVHIYWLAYGGILLSLALFIYAGYKMYQHNRQVLLQQIGVFACTYAVLASLFISWMSFSAEMSSKETSSVAFFGFSFWSTLFITLIVSALLTYAGSFIAKLRLKS</sequence>
<dbReference type="OrthoDB" id="1707224at2"/>
<gene>
    <name evidence="2" type="ORF">A374_15848</name>
</gene>
<accession>I8AFV7</accession>
<proteinExistence type="predicted"/>